<dbReference type="InterPro" id="IPR029052">
    <property type="entry name" value="Metallo-depent_PP-like"/>
</dbReference>
<dbReference type="PANTHER" id="PTHR31302">
    <property type="entry name" value="TRANSMEMBRANE PROTEIN WITH METALLOPHOSPHOESTERASE DOMAIN-RELATED"/>
    <property type="match status" value="1"/>
</dbReference>
<protein>
    <submittedName>
        <fullName evidence="3">Metallophosphoesterase</fullName>
    </submittedName>
</protein>
<reference evidence="3 4" key="1">
    <citation type="journal article" date="2017" name="Antonie Van Leeuwenhoek">
        <title>Phylogenomic resolution of the bacterial genus Pantoea and its relationship with Erwinia and Tatumella.</title>
        <authorList>
            <person name="Palmer M."/>
            <person name="Steenkamp E.T."/>
            <person name="Coetzee M.P."/>
            <person name="Chan W.Y."/>
            <person name="van Zyl E."/>
            <person name="De Maayer P."/>
            <person name="Coutinho T.A."/>
            <person name="Blom J."/>
            <person name="Smits T.H."/>
            <person name="Duffy B."/>
            <person name="Venter S.N."/>
        </authorList>
    </citation>
    <scope>NUCLEOTIDE SEQUENCE [LARGE SCALE GENOMIC DNA]</scope>
    <source>
        <strain evidence="3 4">LMG 24534</strain>
    </source>
</reference>
<keyword evidence="1" id="KW-1133">Transmembrane helix</keyword>
<dbReference type="Pfam" id="PF00149">
    <property type="entry name" value="Metallophos"/>
    <property type="match status" value="1"/>
</dbReference>
<dbReference type="SUPFAM" id="SSF56300">
    <property type="entry name" value="Metallo-dependent phosphatases"/>
    <property type="match status" value="1"/>
</dbReference>
<evidence type="ECO:0000313" key="3">
    <source>
        <dbReference type="EMBL" id="ORM53299.1"/>
    </source>
</evidence>
<feature type="transmembrane region" description="Helical" evidence="1">
    <location>
        <begin position="104"/>
        <end position="122"/>
    </location>
</feature>
<keyword evidence="1" id="KW-0812">Transmembrane</keyword>
<dbReference type="PANTHER" id="PTHR31302:SF0">
    <property type="entry name" value="TRANSMEMBRANE PROTEIN WITH METALLOPHOSPHOESTERASE DOMAIN"/>
    <property type="match status" value="1"/>
</dbReference>
<keyword evidence="4" id="KW-1185">Reference proteome</keyword>
<dbReference type="InterPro" id="IPR004843">
    <property type="entry name" value="Calcineurin-like_PHP"/>
</dbReference>
<dbReference type="RefSeq" id="WP_094120486.1">
    <property type="nucleotide sequence ID" value="NZ_MLFN01000019.1"/>
</dbReference>
<comment type="caution">
    <text evidence="3">The sequence shown here is derived from an EMBL/GenBank/DDBJ whole genome shotgun (WGS) entry which is preliminary data.</text>
</comment>
<dbReference type="GO" id="GO:0016787">
    <property type="term" value="F:hydrolase activity"/>
    <property type="evidence" value="ECO:0007669"/>
    <property type="project" value="InterPro"/>
</dbReference>
<dbReference type="EMBL" id="MLFN01000019">
    <property type="protein sequence ID" value="ORM53299.1"/>
    <property type="molecule type" value="Genomic_DNA"/>
</dbReference>
<feature type="domain" description="Calcineurin-like phosphoesterase" evidence="2">
    <location>
        <begin position="146"/>
        <end position="311"/>
    </location>
</feature>
<dbReference type="Proteomes" id="UP000193933">
    <property type="component" value="Unassembled WGS sequence"/>
</dbReference>
<dbReference type="CDD" id="cd07385">
    <property type="entry name" value="MPP_YkuE_C"/>
    <property type="match status" value="1"/>
</dbReference>
<accession>A0A1X1BX10</accession>
<gene>
    <name evidence="3" type="ORF">HA41_08755</name>
</gene>
<sequence>MFHLIFSVPSWYVIARVIVPLSMPLAVKVLLSMLALLASQYLLVSRFTSGGLFSAEMPRIIIILFNWAFSTVLLLALTQIAIDIIALLALLLRHPLELVPGVRYLAVLFAMVLAAVGVHQAIRVPPVKEVTLVLPDLPAAFDGYQLLQLTDLHITRLFNADWSAATVKKAMSLGVDLIVVTGDVIDGSLEHRRNDVAPLRGLYAPDGVWAITGNHEYFFHQAIWTEHLASLGLQPLLNSHRVIQRGEAKLVIAGLPDASAPARHAPGPDLAKALENAPADAPVILLDHQPRNARHNAALGVDVQLSGHTHGGLIVGLDRLFAKPNGGFVSGLYQVDGMQLYVNNGTALWPGMAVRLGRPSELTRITLRRQP</sequence>
<dbReference type="AlphaFoldDB" id="A0A1X1BX10"/>
<dbReference type="OrthoDB" id="9780884at2"/>
<evidence type="ECO:0000259" key="2">
    <source>
        <dbReference type="Pfam" id="PF00149"/>
    </source>
</evidence>
<proteinExistence type="predicted"/>
<evidence type="ECO:0000313" key="4">
    <source>
        <dbReference type="Proteomes" id="UP000193933"/>
    </source>
</evidence>
<dbReference type="Gene3D" id="3.60.21.10">
    <property type="match status" value="1"/>
</dbReference>
<organism evidence="3 4">
    <name type="scientific">Pantoea conspicua</name>
    <dbReference type="NCBI Taxonomy" id="472705"/>
    <lineage>
        <taxon>Bacteria</taxon>
        <taxon>Pseudomonadati</taxon>
        <taxon>Pseudomonadota</taxon>
        <taxon>Gammaproteobacteria</taxon>
        <taxon>Enterobacterales</taxon>
        <taxon>Erwiniaceae</taxon>
        <taxon>Pantoea</taxon>
    </lineage>
</organism>
<name>A0A1X1BX10_9GAMM</name>
<evidence type="ECO:0000256" key="1">
    <source>
        <dbReference type="SAM" id="Phobius"/>
    </source>
</evidence>
<keyword evidence="1" id="KW-0472">Membrane</keyword>
<dbReference type="InterPro" id="IPR051158">
    <property type="entry name" value="Metallophosphoesterase_sf"/>
</dbReference>
<feature type="transmembrane region" description="Helical" evidence="1">
    <location>
        <begin position="64"/>
        <end position="92"/>
    </location>
</feature>